<reference evidence="2" key="1">
    <citation type="submission" date="2016-09" db="EMBL/GenBank/DDBJ databases">
        <authorList>
            <person name="Varghese N."/>
            <person name="Submissions S."/>
        </authorList>
    </citation>
    <scope>NUCLEOTIDE SEQUENCE [LARGE SCALE GENOMIC DNA]</scope>
    <source>
        <strain evidence="2">TNe-862</strain>
    </source>
</reference>
<dbReference type="AlphaFoldDB" id="A0A1G6QR58"/>
<organism evidence="1 2">
    <name type="scientific">Paraburkholderia lycopersici</name>
    <dbReference type="NCBI Taxonomy" id="416944"/>
    <lineage>
        <taxon>Bacteria</taxon>
        <taxon>Pseudomonadati</taxon>
        <taxon>Pseudomonadota</taxon>
        <taxon>Betaproteobacteria</taxon>
        <taxon>Burkholderiales</taxon>
        <taxon>Burkholderiaceae</taxon>
        <taxon>Paraburkholderia</taxon>
    </lineage>
</organism>
<evidence type="ECO:0000313" key="1">
    <source>
        <dbReference type="EMBL" id="SDC94828.1"/>
    </source>
</evidence>
<keyword evidence="2" id="KW-1185">Reference proteome</keyword>
<accession>A0A1G6QR58</accession>
<dbReference type="InterPro" id="IPR038078">
    <property type="entry name" value="PhoU-like_sf"/>
</dbReference>
<dbReference type="OrthoDB" id="5297572at2"/>
<sequence>MRKTEALTAMGQHGLLLPARIKAALAANDRLKVYLSVLQCAVTHAGQPENDFLRLDAELAAAGVDLPWLRDMPSSAQLLDGDVVLQECERLVAALAQDLQIMCKPLDATGPGDDALRERAERWQTWFASFRGQRLTPTQVNKFVSGDRTADGDSLHVLVMDLHRRINQLANEISSEEIDGAHVWHLEAEDRPRVAAFMRGLNRTAPLRFDHPGLDTAATRDGQRLILQNDIGENDVHVLVLHVEGRAITLSYSDLHSGRFDFFKTLLAPLGMQWEEIASRANAALNAGKPYTFGTGRLACGDDAQLDAALETIGANIVFLIDWNRARKRLLPFVSKRAAIAVLLDAARAECGHMAWLKAGAETLIYAAMQAAGGGAFRIGDRLDAILGEADAKAFLLETMETACRTQRQGQPIALVADETRLLIGKRVRQHTSGFDLLDEHAGYCHALAQSICDGLMLDALGIPGAARDLAARAKLWERQADHLVMRARDQASRQPQWEPFGQLVELSDDIADALEEAAFLMSLIADGHMQGWNRDVHESVSRLADAVLYATQEHVKALAIARSLSATSDASDSDAFLAASWNVLRSERECDELLRTGRRAILGAISDAPALMLANDLACALELASDRLLVAGYALRAVAFGRTEAKA</sequence>
<evidence type="ECO:0000313" key="2">
    <source>
        <dbReference type="Proteomes" id="UP000198908"/>
    </source>
</evidence>
<dbReference type="RefSeq" id="WP_091997758.1">
    <property type="nucleotide sequence ID" value="NZ_FMYQ01000012.1"/>
</dbReference>
<proteinExistence type="predicted"/>
<protein>
    <submittedName>
        <fullName evidence="1">Uncharacterized conserved protein YkaA, UPF0111/DUF47 family</fullName>
    </submittedName>
</protein>
<dbReference type="Gene3D" id="1.20.58.220">
    <property type="entry name" value="Phosphate transport system protein phou homolog 2, domain 2"/>
    <property type="match status" value="1"/>
</dbReference>
<name>A0A1G6QR58_9BURK</name>
<gene>
    <name evidence="1" type="ORF">SAMN05421548_11277</name>
</gene>
<dbReference type="STRING" id="416944.SAMN05421548_11277"/>
<dbReference type="EMBL" id="FMYQ01000012">
    <property type="protein sequence ID" value="SDC94828.1"/>
    <property type="molecule type" value="Genomic_DNA"/>
</dbReference>
<dbReference type="Proteomes" id="UP000198908">
    <property type="component" value="Unassembled WGS sequence"/>
</dbReference>